<sequence length="53" mass="6041">AIFTGGIAFYLSETNSRTAPPTKETLRELLIWKWNKMRKGSDAVDDEVNSRLL</sequence>
<evidence type="ECO:0000313" key="2">
    <source>
        <dbReference type="Proteomes" id="UP000054279"/>
    </source>
</evidence>
<dbReference type="HOGENOM" id="CLU_3074532_0_0_1"/>
<dbReference type="Proteomes" id="UP000054279">
    <property type="component" value="Unassembled WGS sequence"/>
</dbReference>
<dbReference type="InterPro" id="IPR024242">
    <property type="entry name" value="NCE101"/>
</dbReference>
<organism evidence="1 2">
    <name type="scientific">Sphaerobolus stellatus (strain SS14)</name>
    <dbReference type="NCBI Taxonomy" id="990650"/>
    <lineage>
        <taxon>Eukaryota</taxon>
        <taxon>Fungi</taxon>
        <taxon>Dikarya</taxon>
        <taxon>Basidiomycota</taxon>
        <taxon>Agaricomycotina</taxon>
        <taxon>Agaricomycetes</taxon>
        <taxon>Phallomycetidae</taxon>
        <taxon>Geastrales</taxon>
        <taxon>Sphaerobolaceae</taxon>
        <taxon>Sphaerobolus</taxon>
    </lineage>
</organism>
<dbReference type="Pfam" id="PF11654">
    <property type="entry name" value="NCE101"/>
    <property type="match status" value="1"/>
</dbReference>
<feature type="non-terminal residue" evidence="1">
    <location>
        <position position="1"/>
    </location>
</feature>
<protein>
    <submittedName>
        <fullName evidence="1">Uncharacterized protein</fullName>
    </submittedName>
</protein>
<dbReference type="EMBL" id="KN837395">
    <property type="protein sequence ID" value="KIJ25856.1"/>
    <property type="molecule type" value="Genomic_DNA"/>
</dbReference>
<name>A0A0C9UKD5_SPHS4</name>
<gene>
    <name evidence="1" type="ORF">M422DRAFT_192932</name>
</gene>
<dbReference type="AlphaFoldDB" id="A0A0C9UKD5"/>
<proteinExistence type="predicted"/>
<evidence type="ECO:0000313" key="1">
    <source>
        <dbReference type="EMBL" id="KIJ25856.1"/>
    </source>
</evidence>
<dbReference type="OrthoDB" id="2155101at2759"/>
<accession>A0A0C9UKD5</accession>
<keyword evidence="2" id="KW-1185">Reference proteome</keyword>
<dbReference type="GO" id="GO:0009306">
    <property type="term" value="P:protein secretion"/>
    <property type="evidence" value="ECO:0007669"/>
    <property type="project" value="InterPro"/>
</dbReference>
<reference evidence="1 2" key="1">
    <citation type="submission" date="2014-06" db="EMBL/GenBank/DDBJ databases">
        <title>Evolutionary Origins and Diversification of the Mycorrhizal Mutualists.</title>
        <authorList>
            <consortium name="DOE Joint Genome Institute"/>
            <consortium name="Mycorrhizal Genomics Consortium"/>
            <person name="Kohler A."/>
            <person name="Kuo A."/>
            <person name="Nagy L.G."/>
            <person name="Floudas D."/>
            <person name="Copeland A."/>
            <person name="Barry K.W."/>
            <person name="Cichocki N."/>
            <person name="Veneault-Fourrey C."/>
            <person name="LaButti K."/>
            <person name="Lindquist E.A."/>
            <person name="Lipzen A."/>
            <person name="Lundell T."/>
            <person name="Morin E."/>
            <person name="Murat C."/>
            <person name="Riley R."/>
            <person name="Ohm R."/>
            <person name="Sun H."/>
            <person name="Tunlid A."/>
            <person name="Henrissat B."/>
            <person name="Grigoriev I.V."/>
            <person name="Hibbett D.S."/>
            <person name="Martin F."/>
        </authorList>
    </citation>
    <scope>NUCLEOTIDE SEQUENCE [LARGE SCALE GENOMIC DNA]</scope>
    <source>
        <strain evidence="1 2">SS14</strain>
    </source>
</reference>